<keyword evidence="2" id="KW-0507">mRNA processing</keyword>
<dbReference type="SMART" id="SM00648">
    <property type="entry name" value="SWAP"/>
    <property type="match status" value="2"/>
</dbReference>
<dbReference type="GeneID" id="94192206"/>
<sequence>MEESSGDVIFPPKYVRTIIDKTAQFVAKNGDQFEQRIRAEQSDGAAGAAAKFAFLNPNNAYHAYYRLKLRELERGVDAEIKPSIPQAILDRRKKLELKNQLKERLLALTDFGSSGANDELEEPEKDTFTFTQPFLTALDMDIIKATAAFVARNGQRFLVELTKREKSNPQFDFLSPSHFLFGFFTSLTESYTKCLLPTKPQIEKLNTIAKDRMAFLRQCQRRADWDAQQQAKAASEERKKAEERMEMQSIDWHTFFIAETITFNPGEEGLPPPIDFTQPGAALLLMTRNPRTAASARNTGEKLAMAIPEDADQIDPDKPIIVEDPTEPTAADTVDEESPAEDASESEPDSTEDGVPSEPTSAVSKFSDAPESYKRRVARDQDVSIVQDGDEIIKVKKSYTRKNREQRAAEMQKCPITGQMIPANEMSAHLKILLLDPKWKHQKERFIEKAMKESALAPLEDIEANLASFVAGRPDLFGTADDEVGVSSYIFIKP</sequence>
<dbReference type="GO" id="GO:0005686">
    <property type="term" value="C:U2 snRNP"/>
    <property type="evidence" value="ECO:0007669"/>
    <property type="project" value="TreeGrafter"/>
</dbReference>
<comment type="subcellular location">
    <subcellularLocation>
        <location evidence="1">Nucleus</location>
    </subcellularLocation>
</comment>
<dbReference type="FunFam" id="1.10.10.790:FF:000002">
    <property type="entry name" value="Splicing factor 3A subunit 1"/>
    <property type="match status" value="1"/>
</dbReference>
<evidence type="ECO:0000256" key="4">
    <source>
        <dbReference type="ARBA" id="ARBA00022737"/>
    </source>
</evidence>
<dbReference type="PANTHER" id="PTHR15316:SF1">
    <property type="entry name" value="SPLICING FACTOR 3A SUBUNIT 1"/>
    <property type="match status" value="1"/>
</dbReference>
<evidence type="ECO:0000256" key="1">
    <source>
        <dbReference type="ARBA" id="ARBA00004123"/>
    </source>
</evidence>
<dbReference type="InterPro" id="IPR035967">
    <property type="entry name" value="SWAP/Surp_sf"/>
</dbReference>
<dbReference type="GO" id="GO:0000381">
    <property type="term" value="P:regulation of alternative mRNA splicing, via spliceosome"/>
    <property type="evidence" value="ECO:0007669"/>
    <property type="project" value="TreeGrafter"/>
</dbReference>
<keyword evidence="10" id="KW-1185">Reference proteome</keyword>
<proteinExistence type="predicted"/>
<dbReference type="EMBL" id="BPLF01000001">
    <property type="protein sequence ID" value="GIX60723.1"/>
    <property type="molecule type" value="Genomic_DNA"/>
</dbReference>
<protein>
    <submittedName>
        <fullName evidence="9">Surp module domain-containing protein</fullName>
    </submittedName>
</protein>
<dbReference type="PANTHER" id="PTHR15316">
    <property type="entry name" value="SPLICEOSOME ASSOCIATED PROTEIN 114/SWAP SPLICING FACTOR-RELATED"/>
    <property type="match status" value="1"/>
</dbReference>
<dbReference type="Pfam" id="PF01805">
    <property type="entry name" value="Surp"/>
    <property type="match status" value="2"/>
</dbReference>
<evidence type="ECO:0000256" key="7">
    <source>
        <dbReference type="SAM" id="MobiDB-lite"/>
    </source>
</evidence>
<name>A0AAV4LM10_BABCB</name>
<dbReference type="FunFam" id="1.10.10.790:FF:000001">
    <property type="entry name" value="Splicing factor 3a, subunit 1"/>
    <property type="match status" value="1"/>
</dbReference>
<dbReference type="AlphaFoldDB" id="A0AAV4LM10"/>
<dbReference type="GO" id="GO:0003723">
    <property type="term" value="F:RNA binding"/>
    <property type="evidence" value="ECO:0007669"/>
    <property type="project" value="InterPro"/>
</dbReference>
<keyword evidence="4" id="KW-0677">Repeat</keyword>
<keyword evidence="6" id="KW-0539">Nucleus</keyword>
<evidence type="ECO:0000313" key="9">
    <source>
        <dbReference type="EMBL" id="GIX60723.1"/>
    </source>
</evidence>
<dbReference type="GO" id="GO:0045292">
    <property type="term" value="P:mRNA cis splicing, via spliceosome"/>
    <property type="evidence" value="ECO:0007669"/>
    <property type="project" value="InterPro"/>
</dbReference>
<dbReference type="GO" id="GO:0071004">
    <property type="term" value="C:U2-type prespliceosome"/>
    <property type="evidence" value="ECO:0007669"/>
    <property type="project" value="TreeGrafter"/>
</dbReference>
<evidence type="ECO:0000256" key="2">
    <source>
        <dbReference type="ARBA" id="ARBA00022664"/>
    </source>
</evidence>
<dbReference type="GO" id="GO:0071013">
    <property type="term" value="C:catalytic step 2 spliceosome"/>
    <property type="evidence" value="ECO:0007669"/>
    <property type="project" value="TreeGrafter"/>
</dbReference>
<dbReference type="InterPro" id="IPR045146">
    <property type="entry name" value="SF3A1"/>
</dbReference>
<dbReference type="PROSITE" id="PS50128">
    <property type="entry name" value="SURP"/>
    <property type="match status" value="2"/>
</dbReference>
<evidence type="ECO:0000313" key="10">
    <source>
        <dbReference type="Proteomes" id="UP001497744"/>
    </source>
</evidence>
<reference evidence="9 10" key="1">
    <citation type="submission" date="2021-06" db="EMBL/GenBank/DDBJ databases">
        <title>Genome sequence of Babesia caballi.</title>
        <authorList>
            <person name="Yamagishi J."/>
            <person name="Kidaka T."/>
            <person name="Ochi A."/>
        </authorList>
    </citation>
    <scope>NUCLEOTIDE SEQUENCE [LARGE SCALE GENOMIC DNA]</scope>
    <source>
        <strain evidence="9">USDA-D6B2</strain>
    </source>
</reference>
<accession>A0AAV4LM10</accession>
<feature type="domain" description="SURP motif" evidence="8">
    <location>
        <begin position="18"/>
        <end position="65"/>
    </location>
</feature>
<feature type="region of interest" description="Disordered" evidence="7">
    <location>
        <begin position="307"/>
        <end position="380"/>
    </location>
</feature>
<comment type="caution">
    <text evidence="9">The sequence shown here is derived from an EMBL/GenBank/DDBJ whole genome shotgun (WGS) entry which is preliminary data.</text>
</comment>
<dbReference type="Proteomes" id="UP001497744">
    <property type="component" value="Unassembled WGS sequence"/>
</dbReference>
<dbReference type="Pfam" id="PF12230">
    <property type="entry name" value="PRP21_like_P"/>
    <property type="match status" value="1"/>
</dbReference>
<gene>
    <name evidence="9" type="ORF">BcabD6B2_01580</name>
</gene>
<evidence type="ECO:0000256" key="5">
    <source>
        <dbReference type="ARBA" id="ARBA00023187"/>
    </source>
</evidence>
<dbReference type="Gene3D" id="1.10.10.790">
    <property type="entry name" value="Surp module"/>
    <property type="match status" value="2"/>
</dbReference>
<keyword evidence="3" id="KW-0747">Spliceosome</keyword>
<dbReference type="SUPFAM" id="SSF109905">
    <property type="entry name" value="Surp module (SWAP domain)"/>
    <property type="match status" value="2"/>
</dbReference>
<keyword evidence="5" id="KW-0508">mRNA splicing</keyword>
<organism evidence="9 10">
    <name type="scientific">Babesia caballi</name>
    <dbReference type="NCBI Taxonomy" id="5871"/>
    <lineage>
        <taxon>Eukaryota</taxon>
        <taxon>Sar</taxon>
        <taxon>Alveolata</taxon>
        <taxon>Apicomplexa</taxon>
        <taxon>Aconoidasida</taxon>
        <taxon>Piroplasmida</taxon>
        <taxon>Babesiidae</taxon>
        <taxon>Babesia</taxon>
    </lineage>
</organism>
<dbReference type="RefSeq" id="XP_067712794.1">
    <property type="nucleotide sequence ID" value="XM_067856693.1"/>
</dbReference>
<feature type="compositionally biased region" description="Acidic residues" evidence="7">
    <location>
        <begin position="333"/>
        <end position="352"/>
    </location>
</feature>
<dbReference type="InterPro" id="IPR000061">
    <property type="entry name" value="Surp"/>
</dbReference>
<evidence type="ECO:0000256" key="6">
    <source>
        <dbReference type="ARBA" id="ARBA00023242"/>
    </source>
</evidence>
<dbReference type="InterPro" id="IPR022030">
    <property type="entry name" value="SF3A1_dom"/>
</dbReference>
<evidence type="ECO:0000256" key="3">
    <source>
        <dbReference type="ARBA" id="ARBA00022728"/>
    </source>
</evidence>
<evidence type="ECO:0000259" key="8">
    <source>
        <dbReference type="PROSITE" id="PS50128"/>
    </source>
</evidence>
<feature type="domain" description="SURP motif" evidence="8">
    <location>
        <begin position="142"/>
        <end position="184"/>
    </location>
</feature>
<feature type="compositionally biased region" description="Basic and acidic residues" evidence="7">
    <location>
        <begin position="371"/>
        <end position="380"/>
    </location>
</feature>